<comment type="caution">
    <text evidence="2">The sequence shown here is derived from an EMBL/GenBank/DDBJ whole genome shotgun (WGS) entry which is preliminary data.</text>
</comment>
<feature type="compositionally biased region" description="Low complexity" evidence="1">
    <location>
        <begin position="1211"/>
        <end position="1224"/>
    </location>
</feature>
<feature type="compositionally biased region" description="Polar residues" evidence="1">
    <location>
        <begin position="736"/>
        <end position="746"/>
    </location>
</feature>
<organism evidence="2 3">
    <name type="scientific">Iris pallida</name>
    <name type="common">Sweet iris</name>
    <dbReference type="NCBI Taxonomy" id="29817"/>
    <lineage>
        <taxon>Eukaryota</taxon>
        <taxon>Viridiplantae</taxon>
        <taxon>Streptophyta</taxon>
        <taxon>Embryophyta</taxon>
        <taxon>Tracheophyta</taxon>
        <taxon>Spermatophyta</taxon>
        <taxon>Magnoliopsida</taxon>
        <taxon>Liliopsida</taxon>
        <taxon>Asparagales</taxon>
        <taxon>Iridaceae</taxon>
        <taxon>Iridoideae</taxon>
        <taxon>Irideae</taxon>
        <taxon>Iris</taxon>
    </lineage>
</organism>
<feature type="compositionally biased region" description="Basic and acidic residues" evidence="1">
    <location>
        <begin position="636"/>
        <end position="654"/>
    </location>
</feature>
<sequence length="1521" mass="170376">MNSSKIPLLATTNFFCSLSSSAHKSPSRQFLTKAPPKPPFPKLSTATRNSLSDRRRNRRRRGNTLREKILKENPQVSPIPQLFDDLSNAHVEKLEETEERSSLSPLWDRLENWVDMYKEESELWGLGFRPIFTIYQDYDENVVRVFVDEEEIVRRSRVKAWSFEEREGAAEFEDVGAKISRARAIAEEIEKGEYSIPRNSSIAKIEKVEYSIPRNNSIAKFVVEEKKGSASESATSLVEGIRAASVHHKAALKALPWVGFAVLCGVGVFWATTKLFKRDEKVELKWEEVEMLRRKKESRMKRDRSENGSAKVLPEVEELPMAHIVRPQLDRDEMMKSIEQARMARESLPLSDSTSHFGAKNSEFDDKVREIREMARKAREAERQDRTQNDEQGEGDDFSSMLLASKSRTVVSDPYVKTKYAETGSDQDSVSQIDLAYGKNSELLKDIQNEKMVGENINNYVDLVPDGQSSDTFGTNSDMVSGEAVNSLVTGGKSMEHATDIKENVVDIEKGGIVGETNEDYTNNILEVESLKSSGTSRERMTDKVVKSLATNGKDMEHSEDIENKKLVREDGKDSTDIRPNLSPKLSGSNRDTVTSNGNAHQKGTVLFSRDMPTDFNGKNSVNRSIASTPSTKGFGNKDVREKKTKKINSEKASKNVLPRVSSSRKKPKIIRSVKQAREYLAGKNGTPAHEMQLKQGEQLKRPAVQTKGRPRPYDGKPDYRENQAENGTAKVVDSSKLSMSMTSGDVGSITLKKESQVGHDSGTKSHGDDTKNIEKNRVLQEGKVERGHDILIGKSEKSLRSNVVKHTSLVDDSETDKTIHSSKSLLGGGAVDNASRTSKPNDSGDEQRSTENQTWKDSYPWHVSDNKPASKSQGVSFDNLSIGSSIKDVTGMRENGDCCSQEFDNLSNKGHLDSKAQVSKLANGIGDCNDRLNETNVGKDRTELSDGKMVESADLNLLAGSSSEESVSREDKVLINASSLLVDAGISRDLEPPLDVPHESDGKHESGDPPRSKANSRLNSDGSDCQTGPSSLRAEKSWLEENFQQLDPIMKKIGDGFKDNYMVAKDKVQNDSGLSAKISELRSLGEYEELEWMKDEKLSEIVFKVRDNELAGRDPFHLMDADDQHAFFEGLERKAEKVNEKLLGVHEWVHSRIENLDYGTDGISLYDPVEKIVPRWKSPAIAKDPEFLNNHTAHKKVNFDGDVPSNIQKSEGSPISSSTSPSSLINERISTGTSASSKTLIECSDGSSRPGKKTGKEHWQHTKKWSQGFLDVYNAETDPEIKSIMRDMGKDLDRWSTEKDREDAADLMTKLPKRKRRYIEKKMDKLKRELEMYGPQAVVSKYREYSDEKEEDYLWWLDLQFVLCIELYTIEEDAAKIGFYSLEMAAELELDPKQYHVIAFEDPGDCKSLCYIIQAQMDLHGNDRAFVVARPPKDAFREAKANGFSVTVIKKGEVKLNVDQTLDEVEEKLVEIGSKIYHDKIMRERGVDIRTLMKGVVGADKATKKKSKKMLASPGKSQSS</sequence>
<keyword evidence="3" id="KW-1185">Reference proteome</keyword>
<feature type="compositionally biased region" description="Basic and acidic residues" evidence="1">
    <location>
        <begin position="990"/>
        <end position="1012"/>
    </location>
</feature>
<feature type="compositionally biased region" description="Polar residues" evidence="1">
    <location>
        <begin position="868"/>
        <end position="879"/>
    </location>
</feature>
<proteinExistence type="predicted"/>
<reference evidence="2" key="1">
    <citation type="journal article" date="2023" name="GigaByte">
        <title>Genome assembly of the bearded iris, Iris pallida Lam.</title>
        <authorList>
            <person name="Bruccoleri R.E."/>
            <person name="Oakeley E.J."/>
            <person name="Faust A.M.E."/>
            <person name="Altorfer M."/>
            <person name="Dessus-Babus S."/>
            <person name="Burckhardt D."/>
            <person name="Oertli M."/>
            <person name="Naumann U."/>
            <person name="Petersen F."/>
            <person name="Wong J."/>
        </authorList>
    </citation>
    <scope>NUCLEOTIDE SEQUENCE</scope>
    <source>
        <strain evidence="2">GSM-AAB239-AS_SAM_17_03QT</strain>
    </source>
</reference>
<feature type="region of interest" description="Disordered" evidence="1">
    <location>
        <begin position="26"/>
        <end position="63"/>
    </location>
</feature>
<feature type="compositionally biased region" description="Polar residues" evidence="1">
    <location>
        <begin position="1225"/>
        <end position="1240"/>
    </location>
</feature>
<name>A0AAX6F4E3_IRIPA</name>
<dbReference type="PANTHER" id="PTHR34962:SF1">
    <property type="entry name" value="EMBRYO DEFECTIVE 1703-RELATED"/>
    <property type="match status" value="1"/>
</dbReference>
<feature type="compositionally biased region" description="Basic and acidic residues" evidence="1">
    <location>
        <begin position="554"/>
        <end position="577"/>
    </location>
</feature>
<feature type="region of interest" description="Disordered" evidence="1">
    <location>
        <begin position="1199"/>
        <end position="1261"/>
    </location>
</feature>
<reference evidence="2" key="2">
    <citation type="submission" date="2023-04" db="EMBL/GenBank/DDBJ databases">
        <authorList>
            <person name="Bruccoleri R.E."/>
            <person name="Oakeley E.J."/>
            <person name="Faust A.-M."/>
            <person name="Dessus-Babus S."/>
            <person name="Altorfer M."/>
            <person name="Burckhardt D."/>
            <person name="Oertli M."/>
            <person name="Naumann U."/>
            <person name="Petersen F."/>
            <person name="Wong J."/>
        </authorList>
    </citation>
    <scope>NUCLEOTIDE SEQUENCE</scope>
    <source>
        <strain evidence="2">GSM-AAB239-AS_SAM_17_03QT</strain>
        <tissue evidence="2">Leaf</tissue>
    </source>
</reference>
<feature type="compositionally biased region" description="Polar residues" evidence="1">
    <location>
        <begin position="617"/>
        <end position="634"/>
    </location>
</feature>
<feature type="compositionally biased region" description="Polar residues" evidence="1">
    <location>
        <begin position="584"/>
        <end position="601"/>
    </location>
</feature>
<dbReference type="EMBL" id="JANAVB010031818">
    <property type="protein sequence ID" value="KAJ6811216.1"/>
    <property type="molecule type" value="Genomic_DNA"/>
</dbReference>
<feature type="region of interest" description="Disordered" evidence="1">
    <location>
        <begin position="616"/>
        <end position="669"/>
    </location>
</feature>
<evidence type="ECO:0000313" key="2">
    <source>
        <dbReference type="EMBL" id="KAJ6811216.1"/>
    </source>
</evidence>
<feature type="region of interest" description="Disordered" evidence="1">
    <location>
        <begin position="682"/>
        <end position="879"/>
    </location>
</feature>
<feature type="compositionally biased region" description="Basic and acidic residues" evidence="1">
    <location>
        <begin position="712"/>
        <end position="724"/>
    </location>
</feature>
<feature type="region of interest" description="Disordered" evidence="1">
    <location>
        <begin position="1502"/>
        <end position="1521"/>
    </location>
</feature>
<accession>A0AAX6F4E3</accession>
<dbReference type="PANTHER" id="PTHR34962">
    <property type="entry name" value="EMBRYO DEFECTIVE 1703-RELATED"/>
    <property type="match status" value="1"/>
</dbReference>
<evidence type="ECO:0000313" key="3">
    <source>
        <dbReference type="Proteomes" id="UP001140949"/>
    </source>
</evidence>
<feature type="region of interest" description="Disordered" evidence="1">
    <location>
        <begin position="990"/>
        <end position="1031"/>
    </location>
</feature>
<feature type="region of interest" description="Disordered" evidence="1">
    <location>
        <begin position="549"/>
        <end position="601"/>
    </location>
</feature>
<feature type="compositionally biased region" description="Basic and acidic residues" evidence="1">
    <location>
        <begin position="752"/>
        <end position="800"/>
    </location>
</feature>
<feature type="compositionally biased region" description="Polar residues" evidence="1">
    <location>
        <begin position="1014"/>
        <end position="1031"/>
    </location>
</feature>
<dbReference type="Proteomes" id="UP001140949">
    <property type="component" value="Unassembled WGS sequence"/>
</dbReference>
<feature type="region of interest" description="Disordered" evidence="1">
    <location>
        <begin position="376"/>
        <end position="401"/>
    </location>
</feature>
<gene>
    <name evidence="2" type="ORF">M6B38_154360</name>
</gene>
<evidence type="ECO:0000256" key="1">
    <source>
        <dbReference type="SAM" id="MobiDB-lite"/>
    </source>
</evidence>
<protein>
    <submittedName>
        <fullName evidence="2">Uncharacterized protein</fullName>
    </submittedName>
</protein>
<feature type="compositionally biased region" description="Basic and acidic residues" evidence="1">
    <location>
        <begin position="376"/>
        <end position="389"/>
    </location>
</feature>